<dbReference type="PANTHER" id="PTHR30313">
    <property type="entry name" value="DNA PRIMASE"/>
    <property type="match status" value="1"/>
</dbReference>
<keyword evidence="1 12" id="KW-0240">DNA-directed RNA polymerase</keyword>
<comment type="subunit">
    <text evidence="12">Monomer. Interacts with DnaB.</text>
</comment>
<evidence type="ECO:0000313" key="17">
    <source>
        <dbReference type="EMBL" id="AXV07753.1"/>
    </source>
</evidence>
<dbReference type="RefSeq" id="WP_114592201.1">
    <property type="nucleotide sequence ID" value="NZ_CP031165.1"/>
</dbReference>
<sequence>MAGRINDDDIRTLKDRIDISAVIAPYTTLKGSGTSLMGRCPFHEERSASFSVNAVKGVYYCFGCNAHGDAIGFVMEIEGLSFADAVEKLARQFGVDLRYQELRPGQKAALGKRTRMLEVIGEAAAFYRARLKADDGAAARSYLLDRQVPAGAWEVFGIGWAPDSWDDLSTHMQRKGAAAKDLIEAGLSTQGKHGLIDRFRARVLFPIHDQRGNDVVAFGGRILPDGPVVTKIDGTAPKYINSPKTDVYDKSTTLYGLHLARREIVKRREVLVVEGYMDVIALHLAGTTQAVAPCGTALTEQHFAMIERMDARVTLCLDADSAGFEAAERARERAEAANVTDLGVLVLPEGKDPADLVAEGGAAAVEQVMAGRKTAVEFQIEHKLRTADLSTPELQTAAYQSTFELLGRIENPSLRYKYVFDVVAPAVGLPAQRIEDELNRTYPPGGRGRTTTVAPPDRTVLPGSRDPQMQLERQVLQVALQRPELLPDGWQLLDEQVFTAEPSRQLFRAICKAGDDFEAVLDAMPDDDMRRRVRGLAVAELTTVPEQTAIAGLLEALRGRDAKRRWQAARNRLSDSRERLAPEERGELMREIGELERVWRAHEGRGAL</sequence>
<evidence type="ECO:0000256" key="10">
    <source>
        <dbReference type="ARBA" id="ARBA00023125"/>
    </source>
</evidence>
<evidence type="ECO:0000256" key="15">
    <source>
        <dbReference type="SAM" id="MobiDB-lite"/>
    </source>
</evidence>
<comment type="function">
    <text evidence="12 13">RNA polymerase that catalyzes the synthesis of short RNA molecules used as primers for DNA polymerase during DNA replication.</text>
</comment>
<dbReference type="InterPro" id="IPR050219">
    <property type="entry name" value="DnaG_primase"/>
</dbReference>
<dbReference type="SMART" id="SM00493">
    <property type="entry name" value="TOPRIM"/>
    <property type="match status" value="1"/>
</dbReference>
<keyword evidence="11 12" id="KW-0804">Transcription</keyword>
<dbReference type="Pfam" id="PF13155">
    <property type="entry name" value="Toprim_2"/>
    <property type="match status" value="1"/>
</dbReference>
<dbReference type="KEGG" id="euz:DVS28_a3077"/>
<keyword evidence="7 12" id="KW-0863">Zinc-finger</keyword>
<dbReference type="HAMAP" id="MF_00974">
    <property type="entry name" value="DNA_primase_DnaG"/>
    <property type="match status" value="1"/>
</dbReference>
<dbReference type="SMART" id="SM00400">
    <property type="entry name" value="ZnF_CHCC"/>
    <property type="match status" value="1"/>
</dbReference>
<reference evidence="17 18" key="1">
    <citation type="submission" date="2018-09" db="EMBL/GenBank/DDBJ databases">
        <title>Complete genome sequence of Euzebya sp. DY32-46 isolated from seawater of Pacific Ocean.</title>
        <authorList>
            <person name="Xu L."/>
            <person name="Wu Y.-H."/>
            <person name="Xu X.-W."/>
        </authorList>
    </citation>
    <scope>NUCLEOTIDE SEQUENCE [LARGE SCALE GENOMIC DNA]</scope>
    <source>
        <strain evidence="17 18">DY32-46</strain>
    </source>
</reference>
<evidence type="ECO:0000256" key="7">
    <source>
        <dbReference type="ARBA" id="ARBA00022771"/>
    </source>
</evidence>
<dbReference type="Pfam" id="PF01807">
    <property type="entry name" value="Zn_ribbon_DnaG"/>
    <property type="match status" value="1"/>
</dbReference>
<dbReference type="InterPro" id="IPR016136">
    <property type="entry name" value="DNA_helicase_N/primase_C"/>
</dbReference>
<dbReference type="PROSITE" id="PS50880">
    <property type="entry name" value="TOPRIM"/>
    <property type="match status" value="1"/>
</dbReference>
<evidence type="ECO:0000256" key="5">
    <source>
        <dbReference type="ARBA" id="ARBA00022705"/>
    </source>
</evidence>
<dbReference type="Gene3D" id="3.40.1360.10">
    <property type="match status" value="1"/>
</dbReference>
<comment type="cofactor">
    <cofactor evidence="12 13 14">
        <name>Zn(2+)</name>
        <dbReference type="ChEBI" id="CHEBI:29105"/>
    </cofactor>
    <text evidence="12 13 14">Binds 1 zinc ion per monomer.</text>
</comment>
<organism evidence="17 18">
    <name type="scientific">Euzebya pacifica</name>
    <dbReference type="NCBI Taxonomy" id="1608957"/>
    <lineage>
        <taxon>Bacteria</taxon>
        <taxon>Bacillati</taxon>
        <taxon>Actinomycetota</taxon>
        <taxon>Nitriliruptoria</taxon>
        <taxon>Euzebyales</taxon>
    </lineage>
</organism>
<dbReference type="GO" id="GO:0003677">
    <property type="term" value="F:DNA binding"/>
    <property type="evidence" value="ECO:0007669"/>
    <property type="project" value="UniProtKB-KW"/>
</dbReference>
<dbReference type="Gene3D" id="1.10.860.10">
    <property type="entry name" value="DNAb Helicase, Chain A"/>
    <property type="match status" value="1"/>
</dbReference>
<dbReference type="PANTHER" id="PTHR30313:SF2">
    <property type="entry name" value="DNA PRIMASE"/>
    <property type="match status" value="1"/>
</dbReference>
<comment type="domain">
    <text evidence="12">Contains an N-terminal zinc-binding domain, a central core domain that contains the primase activity, and a C-terminal DnaB-binding domain.</text>
</comment>
<dbReference type="InterPro" id="IPR036977">
    <property type="entry name" value="DNA_primase_Znf_CHC2"/>
</dbReference>
<dbReference type="PIRSF" id="PIRSF002811">
    <property type="entry name" value="DnaG"/>
    <property type="match status" value="1"/>
</dbReference>
<evidence type="ECO:0000256" key="14">
    <source>
        <dbReference type="PIRSR" id="PIRSR002811-1"/>
    </source>
</evidence>
<keyword evidence="18" id="KW-1185">Reference proteome</keyword>
<dbReference type="GO" id="GO:1990077">
    <property type="term" value="C:primosome complex"/>
    <property type="evidence" value="ECO:0007669"/>
    <property type="project" value="UniProtKB-KW"/>
</dbReference>
<keyword evidence="4 12" id="KW-0548">Nucleotidyltransferase</keyword>
<dbReference type="Pfam" id="PF08275">
    <property type="entry name" value="DNAG_N"/>
    <property type="match status" value="1"/>
</dbReference>
<dbReference type="GO" id="GO:0005737">
    <property type="term" value="C:cytoplasm"/>
    <property type="evidence" value="ECO:0007669"/>
    <property type="project" value="TreeGrafter"/>
</dbReference>
<evidence type="ECO:0000256" key="6">
    <source>
        <dbReference type="ARBA" id="ARBA00022723"/>
    </source>
</evidence>
<evidence type="ECO:0000256" key="8">
    <source>
        <dbReference type="ARBA" id="ARBA00022833"/>
    </source>
</evidence>
<gene>
    <name evidence="12" type="primary">dnaG</name>
    <name evidence="17" type="ORF">DVS28_a3077</name>
</gene>
<dbReference type="GO" id="GO:0000428">
    <property type="term" value="C:DNA-directed RNA polymerase complex"/>
    <property type="evidence" value="ECO:0007669"/>
    <property type="project" value="UniProtKB-KW"/>
</dbReference>
<feature type="domain" description="Toprim" evidence="16">
    <location>
        <begin position="268"/>
        <end position="352"/>
    </location>
</feature>
<name>A0A346XZV6_9ACTN</name>
<feature type="zinc finger region" description="CHC2-type" evidence="12 14">
    <location>
        <begin position="40"/>
        <end position="64"/>
    </location>
</feature>
<keyword evidence="8 12" id="KW-0862">Zinc</keyword>
<feature type="compositionally biased region" description="Low complexity" evidence="15">
    <location>
        <begin position="440"/>
        <end position="456"/>
    </location>
</feature>
<evidence type="ECO:0000256" key="1">
    <source>
        <dbReference type="ARBA" id="ARBA00022478"/>
    </source>
</evidence>
<dbReference type="OrthoDB" id="9803773at2"/>
<comment type="catalytic activity">
    <reaction evidence="12">
        <text>ssDNA + n NTP = ssDNA/pppN(pN)n-1 hybrid + (n-1) diphosphate.</text>
        <dbReference type="EC" id="2.7.7.101"/>
    </reaction>
</comment>
<dbReference type="EMBL" id="CP031165">
    <property type="protein sequence ID" value="AXV07753.1"/>
    <property type="molecule type" value="Genomic_DNA"/>
</dbReference>
<dbReference type="InterPro" id="IPR002694">
    <property type="entry name" value="Znf_CHC2"/>
</dbReference>
<evidence type="ECO:0000256" key="4">
    <source>
        <dbReference type="ARBA" id="ARBA00022695"/>
    </source>
</evidence>
<dbReference type="InterPro" id="IPR006171">
    <property type="entry name" value="TOPRIM_dom"/>
</dbReference>
<evidence type="ECO:0000256" key="12">
    <source>
        <dbReference type="HAMAP-Rule" id="MF_00974"/>
    </source>
</evidence>
<dbReference type="InterPro" id="IPR013264">
    <property type="entry name" value="DNAG_N"/>
</dbReference>
<dbReference type="AlphaFoldDB" id="A0A346XZV6"/>
<dbReference type="GO" id="GO:0006269">
    <property type="term" value="P:DNA replication, synthesis of primer"/>
    <property type="evidence" value="ECO:0007669"/>
    <property type="project" value="UniProtKB-UniRule"/>
</dbReference>
<dbReference type="SUPFAM" id="SSF57783">
    <property type="entry name" value="Zinc beta-ribbon"/>
    <property type="match status" value="1"/>
</dbReference>
<dbReference type="InterPro" id="IPR037068">
    <property type="entry name" value="DNA_primase_core_N_sf"/>
</dbReference>
<evidence type="ECO:0000256" key="11">
    <source>
        <dbReference type="ARBA" id="ARBA00023163"/>
    </source>
</evidence>
<dbReference type="InterPro" id="IPR030846">
    <property type="entry name" value="DnaG_bac"/>
</dbReference>
<dbReference type="GO" id="GO:0008270">
    <property type="term" value="F:zinc ion binding"/>
    <property type="evidence" value="ECO:0007669"/>
    <property type="project" value="UniProtKB-UniRule"/>
</dbReference>
<keyword evidence="6 12" id="KW-0479">Metal-binding</keyword>
<keyword evidence="3 12" id="KW-0808">Transferase</keyword>
<dbReference type="CDD" id="cd03364">
    <property type="entry name" value="TOPRIM_DnaG_primases"/>
    <property type="match status" value="1"/>
</dbReference>
<evidence type="ECO:0000313" key="18">
    <source>
        <dbReference type="Proteomes" id="UP000264006"/>
    </source>
</evidence>
<protein>
    <recommendedName>
        <fullName evidence="12 13">DNA primase</fullName>
        <ecNumber evidence="12">2.7.7.101</ecNumber>
    </recommendedName>
</protein>
<keyword evidence="5 12" id="KW-0235">DNA replication</keyword>
<dbReference type="EC" id="2.7.7.101" evidence="12"/>
<dbReference type="InterPro" id="IPR006295">
    <property type="entry name" value="DNA_primase_DnaG"/>
</dbReference>
<dbReference type="GO" id="GO:0003899">
    <property type="term" value="F:DNA-directed RNA polymerase activity"/>
    <property type="evidence" value="ECO:0007669"/>
    <property type="project" value="UniProtKB-UniRule"/>
</dbReference>
<dbReference type="SUPFAM" id="SSF56731">
    <property type="entry name" value="DNA primase core"/>
    <property type="match status" value="1"/>
</dbReference>
<dbReference type="Gene3D" id="3.90.580.10">
    <property type="entry name" value="Zinc finger, CHC2-type domain"/>
    <property type="match status" value="1"/>
</dbReference>
<accession>A0A346XZV6</accession>
<keyword evidence="2 12" id="KW-0639">Primosome</keyword>
<keyword evidence="9" id="KW-0460">Magnesium</keyword>
<evidence type="ECO:0000259" key="16">
    <source>
        <dbReference type="PROSITE" id="PS50880"/>
    </source>
</evidence>
<dbReference type="FunFam" id="3.90.580.10:FF:000001">
    <property type="entry name" value="DNA primase"/>
    <property type="match status" value="1"/>
</dbReference>
<dbReference type="InterPro" id="IPR034151">
    <property type="entry name" value="TOPRIM_DnaG_bac"/>
</dbReference>
<evidence type="ECO:0000256" key="13">
    <source>
        <dbReference type="PIRNR" id="PIRNR002811"/>
    </source>
</evidence>
<keyword evidence="10 12" id="KW-0238">DNA-binding</keyword>
<dbReference type="Gene3D" id="3.90.980.10">
    <property type="entry name" value="DNA primase, catalytic core, N-terminal domain"/>
    <property type="match status" value="1"/>
</dbReference>
<dbReference type="NCBIfam" id="TIGR01391">
    <property type="entry name" value="dnaG"/>
    <property type="match status" value="1"/>
</dbReference>
<evidence type="ECO:0000256" key="3">
    <source>
        <dbReference type="ARBA" id="ARBA00022679"/>
    </source>
</evidence>
<feature type="region of interest" description="Disordered" evidence="15">
    <location>
        <begin position="438"/>
        <end position="465"/>
    </location>
</feature>
<proteinExistence type="inferred from homology"/>
<comment type="similarity">
    <text evidence="12 13">Belongs to the DnaG primase family.</text>
</comment>
<dbReference type="Proteomes" id="UP000264006">
    <property type="component" value="Chromosome"/>
</dbReference>
<evidence type="ECO:0000256" key="2">
    <source>
        <dbReference type="ARBA" id="ARBA00022515"/>
    </source>
</evidence>
<evidence type="ECO:0000256" key="9">
    <source>
        <dbReference type="ARBA" id="ARBA00022842"/>
    </source>
</evidence>